<dbReference type="AlphaFoldDB" id="A0A1H3DMM9"/>
<dbReference type="EMBL" id="FNNZ01000053">
    <property type="protein sequence ID" value="SDX67590.1"/>
    <property type="molecule type" value="Genomic_DNA"/>
</dbReference>
<gene>
    <name evidence="2" type="ORF">SAMN05421783_1539</name>
</gene>
<feature type="region of interest" description="Disordered" evidence="1">
    <location>
        <begin position="45"/>
        <end position="71"/>
    </location>
</feature>
<proteinExistence type="predicted"/>
<protein>
    <submittedName>
        <fullName evidence="2">Uncharacterized protein</fullName>
    </submittedName>
</protein>
<sequence>MRGDQCPWKTAKPTGRPLRQANISLHRVSHVCRCVTSLGLAARTQPGSLRSRKRLGDRSRSRSVGGLGPTGFADRGDIARKPWAAPGSRLWVLCQLHVPLDVRTRCRTVGFCGSLEVCHGCNFGQRSARKPVSADRRDRILASAVADFGEAEQCSAGFRGRLGGDPRDSVSAICPWYARIDQGRDEDAR</sequence>
<organism evidence="2 3">
    <name type="scientific">Thiocapsa roseopersicina</name>
    <dbReference type="NCBI Taxonomy" id="1058"/>
    <lineage>
        <taxon>Bacteria</taxon>
        <taxon>Pseudomonadati</taxon>
        <taxon>Pseudomonadota</taxon>
        <taxon>Gammaproteobacteria</taxon>
        <taxon>Chromatiales</taxon>
        <taxon>Chromatiaceae</taxon>
        <taxon>Thiocapsa</taxon>
    </lineage>
</organism>
<evidence type="ECO:0000313" key="3">
    <source>
        <dbReference type="Proteomes" id="UP000198816"/>
    </source>
</evidence>
<accession>A0A1H3DMM9</accession>
<name>A0A1H3DMM9_THIRO</name>
<keyword evidence="3" id="KW-1185">Reference proteome</keyword>
<evidence type="ECO:0000256" key="1">
    <source>
        <dbReference type="SAM" id="MobiDB-lite"/>
    </source>
</evidence>
<dbReference type="Proteomes" id="UP000198816">
    <property type="component" value="Unassembled WGS sequence"/>
</dbReference>
<reference evidence="3" key="1">
    <citation type="submission" date="2016-10" db="EMBL/GenBank/DDBJ databases">
        <authorList>
            <person name="Varghese N."/>
            <person name="Submissions S."/>
        </authorList>
    </citation>
    <scope>NUCLEOTIDE SEQUENCE [LARGE SCALE GENOMIC DNA]</scope>
    <source>
        <strain evidence="3">DSM 217</strain>
    </source>
</reference>
<evidence type="ECO:0000313" key="2">
    <source>
        <dbReference type="EMBL" id="SDX67590.1"/>
    </source>
</evidence>